<gene>
    <name evidence="1" type="ORF">BDR25DRAFT_213475</name>
</gene>
<comment type="caution">
    <text evidence="1">The sequence shown here is derived from an EMBL/GenBank/DDBJ whole genome shotgun (WGS) entry which is preliminary data.</text>
</comment>
<protein>
    <submittedName>
        <fullName evidence="1">Ribonuclease III</fullName>
    </submittedName>
</protein>
<proteinExistence type="predicted"/>
<evidence type="ECO:0000313" key="2">
    <source>
        <dbReference type="Proteomes" id="UP000799755"/>
    </source>
</evidence>
<reference evidence="1" key="1">
    <citation type="journal article" date="2020" name="Stud. Mycol.">
        <title>101 Dothideomycetes genomes: a test case for predicting lifestyles and emergence of pathogens.</title>
        <authorList>
            <person name="Haridas S."/>
            <person name="Albert R."/>
            <person name="Binder M."/>
            <person name="Bloem J."/>
            <person name="Labutti K."/>
            <person name="Salamov A."/>
            <person name="Andreopoulos B."/>
            <person name="Baker S."/>
            <person name="Barry K."/>
            <person name="Bills G."/>
            <person name="Bluhm B."/>
            <person name="Cannon C."/>
            <person name="Castanera R."/>
            <person name="Culley D."/>
            <person name="Daum C."/>
            <person name="Ezra D."/>
            <person name="Gonzalez J."/>
            <person name="Henrissat B."/>
            <person name="Kuo A."/>
            <person name="Liang C."/>
            <person name="Lipzen A."/>
            <person name="Lutzoni F."/>
            <person name="Magnuson J."/>
            <person name="Mondo S."/>
            <person name="Nolan M."/>
            <person name="Ohm R."/>
            <person name="Pangilinan J."/>
            <person name="Park H.-J."/>
            <person name="Ramirez L."/>
            <person name="Alfaro M."/>
            <person name="Sun H."/>
            <person name="Tritt A."/>
            <person name="Yoshinaga Y."/>
            <person name="Zwiers L.-H."/>
            <person name="Turgeon B."/>
            <person name="Goodwin S."/>
            <person name="Spatafora J."/>
            <person name="Crous P."/>
            <person name="Grigoriev I."/>
        </authorList>
    </citation>
    <scope>NUCLEOTIDE SEQUENCE</scope>
    <source>
        <strain evidence="1">ATCC 200398</strain>
    </source>
</reference>
<accession>A0ACB6R7K5</accession>
<dbReference type="Proteomes" id="UP000799755">
    <property type="component" value="Unassembled WGS sequence"/>
</dbReference>
<evidence type="ECO:0000313" key="1">
    <source>
        <dbReference type="EMBL" id="KAF2475293.1"/>
    </source>
</evidence>
<dbReference type="EMBL" id="MU003496">
    <property type="protein sequence ID" value="KAF2475293.1"/>
    <property type="molecule type" value="Genomic_DNA"/>
</dbReference>
<sequence length="174" mass="18860">MSNSSIAIFPNTAAKLAHCEYITGHTFTSKRLGLEALQMAGGPLGTDGIVEYCGTYLPVPKNKRLAIIGDATLDHVLSLIWYHTGRAKKDWTTFREQVVSNSALNTRGRALDLDKCILPNVPGDVISVEMLATTLEAVIGAVRCDGGDEAAERAMRNMGFMEHEMLLSSTKSSM</sequence>
<organism evidence="1 2">
    <name type="scientific">Lindgomyces ingoldianus</name>
    <dbReference type="NCBI Taxonomy" id="673940"/>
    <lineage>
        <taxon>Eukaryota</taxon>
        <taxon>Fungi</taxon>
        <taxon>Dikarya</taxon>
        <taxon>Ascomycota</taxon>
        <taxon>Pezizomycotina</taxon>
        <taxon>Dothideomycetes</taxon>
        <taxon>Pleosporomycetidae</taxon>
        <taxon>Pleosporales</taxon>
        <taxon>Lindgomycetaceae</taxon>
        <taxon>Lindgomyces</taxon>
    </lineage>
</organism>
<name>A0ACB6R7K5_9PLEO</name>
<keyword evidence="2" id="KW-1185">Reference proteome</keyword>